<reference evidence="1 2" key="1">
    <citation type="submission" date="2020-08" db="EMBL/GenBank/DDBJ databases">
        <title>Genome Sequencing of Nocardia wallacei strain FMUON74 and assembly.</title>
        <authorList>
            <person name="Toyokawa M."/>
            <person name="Uesaka K."/>
        </authorList>
    </citation>
    <scope>NUCLEOTIDE SEQUENCE [LARGE SCALE GENOMIC DNA]</scope>
    <source>
        <strain evidence="1 2">FMUON74</strain>
    </source>
</reference>
<dbReference type="KEGG" id="nwl:NWFMUON74_46920"/>
<dbReference type="PANTHER" id="PTHR39290">
    <property type="entry name" value="C3H1-TYPE DOMAIN-CONTAINING PROTEIN-RELATED"/>
    <property type="match status" value="1"/>
</dbReference>
<dbReference type="PANTHER" id="PTHR39290:SF6">
    <property type="entry name" value="S-ADENOSYL-L-METHIONINE-DEPENDENT METHYLTRANSFERASES SUPERFAMILY PROTEIN"/>
    <property type="match status" value="1"/>
</dbReference>
<organism evidence="1 2">
    <name type="scientific">Nocardia wallacei</name>
    <dbReference type="NCBI Taxonomy" id="480035"/>
    <lineage>
        <taxon>Bacteria</taxon>
        <taxon>Bacillati</taxon>
        <taxon>Actinomycetota</taxon>
        <taxon>Actinomycetes</taxon>
        <taxon>Mycobacteriales</taxon>
        <taxon>Nocardiaceae</taxon>
        <taxon>Nocardia</taxon>
    </lineage>
</organism>
<evidence type="ECO:0000313" key="2">
    <source>
        <dbReference type="Proteomes" id="UP000516173"/>
    </source>
</evidence>
<evidence type="ECO:0000313" key="1">
    <source>
        <dbReference type="EMBL" id="BCK56920.1"/>
    </source>
</evidence>
<keyword evidence="2" id="KW-1185">Reference proteome</keyword>
<dbReference type="EMBL" id="AP023396">
    <property type="protein sequence ID" value="BCK56920.1"/>
    <property type="molecule type" value="Genomic_DNA"/>
</dbReference>
<dbReference type="InterPro" id="IPR029063">
    <property type="entry name" value="SAM-dependent_MTases_sf"/>
</dbReference>
<proteinExistence type="predicted"/>
<dbReference type="AlphaFoldDB" id="A0A7G1KP60"/>
<sequence>MGELVLTAERRAELAALLGDELRLASEYPKVADYLDTAPMLPGSGDERADAAFDLRLVHYLTGGRAVSGNPYWDVVAPSVCEHDGRRVVNGGRATGSARLGYAQTVLQAAYAYAIPSPETVDWVARACRGRRVIELGAGRGYWAAQLAAAGLRIEAYDSEPPDRAENVSFVQAAGQSDVWHGVGDLKEFASRSFSSDDVLFLCWPPGWGDTMASEAVAAFEAAGGERLLYIGEPKGGKTADDAFFDALAARWDLKDEDGQFVSWWNLQERAQFWARD</sequence>
<gene>
    <name evidence="1" type="ORF">NWFMUON74_46920</name>
</gene>
<protein>
    <submittedName>
        <fullName evidence="1">Uncharacterized protein</fullName>
    </submittedName>
</protein>
<accession>A0A7G1KP60</accession>
<dbReference type="Gene3D" id="3.40.50.150">
    <property type="entry name" value="Vaccinia Virus protein VP39"/>
    <property type="match status" value="1"/>
</dbReference>
<dbReference type="SUPFAM" id="SSF53335">
    <property type="entry name" value="S-adenosyl-L-methionine-dependent methyltransferases"/>
    <property type="match status" value="1"/>
</dbReference>
<dbReference type="Proteomes" id="UP000516173">
    <property type="component" value="Chromosome"/>
</dbReference>
<name>A0A7G1KP60_9NOCA</name>